<name>A0A8D8N498_CULPI</name>
<feature type="compositionally biased region" description="Basic and acidic residues" evidence="1">
    <location>
        <begin position="125"/>
        <end position="135"/>
    </location>
</feature>
<dbReference type="EMBL" id="HBUE01351064">
    <property type="protein sequence ID" value="CAG6603256.1"/>
    <property type="molecule type" value="Transcribed_RNA"/>
</dbReference>
<feature type="compositionally biased region" description="Low complexity" evidence="1">
    <location>
        <begin position="33"/>
        <end position="45"/>
    </location>
</feature>
<feature type="region of interest" description="Disordered" evidence="1">
    <location>
        <begin position="1"/>
        <end position="100"/>
    </location>
</feature>
<proteinExistence type="predicted"/>
<sequence length="143" mass="15948">MLRLHPVPRVRHQGHPRHQQQPGAERSGHHADAPAAAAAAAPAAAEQARPGRLPAATGRLHDAPDWGARWSADGWSTARSHPDGRPVQLVRRHQQSRRFDRSWSWWRQRRRIPVHHAEQLAVAQEPHRGHGRPDEPGPAAAEP</sequence>
<dbReference type="EMBL" id="HBUE01351069">
    <property type="protein sequence ID" value="CAG6603269.1"/>
    <property type="molecule type" value="Transcribed_RNA"/>
</dbReference>
<dbReference type="EMBL" id="HBUE01351067">
    <property type="protein sequence ID" value="CAG6603265.1"/>
    <property type="molecule type" value="Transcribed_RNA"/>
</dbReference>
<evidence type="ECO:0000313" key="2">
    <source>
        <dbReference type="EMBL" id="CAG6550975.1"/>
    </source>
</evidence>
<dbReference type="EMBL" id="HBUE01243963">
    <property type="protein sequence ID" value="CAG6550962.1"/>
    <property type="molecule type" value="Transcribed_RNA"/>
</dbReference>
<reference evidence="2" key="1">
    <citation type="submission" date="2021-05" db="EMBL/GenBank/DDBJ databases">
        <authorList>
            <person name="Alioto T."/>
            <person name="Alioto T."/>
            <person name="Gomez Garrido J."/>
        </authorList>
    </citation>
    <scope>NUCLEOTIDE SEQUENCE</scope>
</reference>
<dbReference type="AlphaFoldDB" id="A0A8D8N498"/>
<feature type="compositionally biased region" description="Basic residues" evidence="1">
    <location>
        <begin position="1"/>
        <end position="18"/>
    </location>
</feature>
<dbReference type="EMBL" id="HBUE01243966">
    <property type="protein sequence ID" value="CAG6550971.1"/>
    <property type="molecule type" value="Transcribed_RNA"/>
</dbReference>
<protein>
    <submittedName>
        <fullName evidence="2">(northern house mosquito) hypothetical protein</fullName>
    </submittedName>
</protein>
<accession>A0A8D8N498</accession>
<evidence type="ECO:0000256" key="1">
    <source>
        <dbReference type="SAM" id="MobiDB-lite"/>
    </source>
</evidence>
<feature type="region of interest" description="Disordered" evidence="1">
    <location>
        <begin position="117"/>
        <end position="143"/>
    </location>
</feature>
<dbReference type="EMBL" id="HBUE01243968">
    <property type="protein sequence ID" value="CAG6550975.1"/>
    <property type="molecule type" value="Transcribed_RNA"/>
</dbReference>
<organism evidence="2">
    <name type="scientific">Culex pipiens</name>
    <name type="common">House mosquito</name>
    <dbReference type="NCBI Taxonomy" id="7175"/>
    <lineage>
        <taxon>Eukaryota</taxon>
        <taxon>Metazoa</taxon>
        <taxon>Ecdysozoa</taxon>
        <taxon>Arthropoda</taxon>
        <taxon>Hexapoda</taxon>
        <taxon>Insecta</taxon>
        <taxon>Pterygota</taxon>
        <taxon>Neoptera</taxon>
        <taxon>Endopterygota</taxon>
        <taxon>Diptera</taxon>
        <taxon>Nematocera</taxon>
        <taxon>Culicoidea</taxon>
        <taxon>Culicidae</taxon>
        <taxon>Culicinae</taxon>
        <taxon>Culicini</taxon>
        <taxon>Culex</taxon>
        <taxon>Culex</taxon>
    </lineage>
</organism>